<dbReference type="AlphaFoldDB" id="A0A919L1M2"/>
<feature type="transmembrane region" description="Helical" evidence="2">
    <location>
        <begin position="231"/>
        <end position="248"/>
    </location>
</feature>
<accession>A0A919L1M2</accession>
<comment type="caution">
    <text evidence="3">The sequence shown here is derived from an EMBL/GenBank/DDBJ whole genome shotgun (WGS) entry which is preliminary data.</text>
</comment>
<keyword evidence="4" id="KW-1185">Reference proteome</keyword>
<proteinExistence type="predicted"/>
<keyword evidence="2" id="KW-0812">Transmembrane</keyword>
<keyword evidence="2" id="KW-1133">Transmembrane helix</keyword>
<reference evidence="3" key="2">
    <citation type="submission" date="2020-09" db="EMBL/GenBank/DDBJ databases">
        <authorList>
            <person name="Sun Q."/>
            <person name="Ohkuma M."/>
        </authorList>
    </citation>
    <scope>NUCLEOTIDE SEQUENCE</scope>
    <source>
        <strain evidence="3">JCM 5069</strain>
    </source>
</reference>
<evidence type="ECO:0000256" key="2">
    <source>
        <dbReference type="SAM" id="Phobius"/>
    </source>
</evidence>
<feature type="transmembrane region" description="Helical" evidence="2">
    <location>
        <begin position="190"/>
        <end position="211"/>
    </location>
</feature>
<feature type="region of interest" description="Disordered" evidence="1">
    <location>
        <begin position="1"/>
        <end position="133"/>
    </location>
</feature>
<evidence type="ECO:0000256" key="1">
    <source>
        <dbReference type="SAM" id="MobiDB-lite"/>
    </source>
</evidence>
<evidence type="ECO:0000313" key="3">
    <source>
        <dbReference type="EMBL" id="GHH80548.1"/>
    </source>
</evidence>
<organism evidence="3 4">
    <name type="scientific">Streptomyces sulfonofaciens</name>
    <dbReference type="NCBI Taxonomy" id="68272"/>
    <lineage>
        <taxon>Bacteria</taxon>
        <taxon>Bacillati</taxon>
        <taxon>Actinomycetota</taxon>
        <taxon>Actinomycetes</taxon>
        <taxon>Kitasatosporales</taxon>
        <taxon>Streptomycetaceae</taxon>
        <taxon>Streptomyces</taxon>
    </lineage>
</organism>
<protein>
    <submittedName>
        <fullName evidence="3">Uncharacterized protein</fullName>
    </submittedName>
</protein>
<name>A0A919L1M2_9ACTN</name>
<evidence type="ECO:0000313" key="4">
    <source>
        <dbReference type="Proteomes" id="UP000603708"/>
    </source>
</evidence>
<dbReference type="Proteomes" id="UP000603708">
    <property type="component" value="Unassembled WGS sequence"/>
</dbReference>
<feature type="compositionally biased region" description="Basic and acidic residues" evidence="1">
    <location>
        <begin position="1"/>
        <end position="53"/>
    </location>
</feature>
<sequence>MATTDEAAKEGAEGIQDDGQHNEKGQVMDRPDGPADKGGEPTDKAAEAADAERAAQAPQQPPAAPGDAAPGAQHAPGEGAAAAAGGSGSTDAGSAGAAGADSGADSGEGADSGADYDAFPAAAEDGGTPSSSAVAQGAGAVVAAGLGFVSLTGSWLGTVAGARESLIGQLQTSQGASVSQQIQEVYGDQWHVTALVSGIFALAALIVAVVVLARPAFGAPGVPQAPWIKSVAWAGVCLGAVGLLLAVLKYSDAILALPSVSS</sequence>
<gene>
    <name evidence="3" type="ORF">GCM10018793_35880</name>
</gene>
<keyword evidence="2" id="KW-0472">Membrane</keyword>
<reference evidence="3" key="1">
    <citation type="journal article" date="2014" name="Int. J. Syst. Evol. Microbiol.">
        <title>Complete genome sequence of Corynebacterium casei LMG S-19264T (=DSM 44701T), isolated from a smear-ripened cheese.</title>
        <authorList>
            <consortium name="US DOE Joint Genome Institute (JGI-PGF)"/>
            <person name="Walter F."/>
            <person name="Albersmeier A."/>
            <person name="Kalinowski J."/>
            <person name="Ruckert C."/>
        </authorList>
    </citation>
    <scope>NUCLEOTIDE SEQUENCE</scope>
    <source>
        <strain evidence="3">JCM 5069</strain>
    </source>
</reference>
<feature type="compositionally biased region" description="Low complexity" evidence="1">
    <location>
        <begin position="65"/>
        <end position="118"/>
    </location>
</feature>
<dbReference type="EMBL" id="BNCD01000010">
    <property type="protein sequence ID" value="GHH80548.1"/>
    <property type="molecule type" value="Genomic_DNA"/>
</dbReference>